<dbReference type="OrthoDB" id="413361at2759"/>
<keyword evidence="3" id="KW-1185">Reference proteome</keyword>
<reference evidence="2" key="1">
    <citation type="submission" date="2020-07" db="EMBL/GenBank/DDBJ databases">
        <title>Multicomponent nature underlies the extraordinary mechanical properties of spider dragline silk.</title>
        <authorList>
            <person name="Kono N."/>
            <person name="Nakamura H."/>
            <person name="Mori M."/>
            <person name="Yoshida Y."/>
            <person name="Ohtoshi R."/>
            <person name="Malay A.D."/>
            <person name="Moran D.A.P."/>
            <person name="Tomita M."/>
            <person name="Numata K."/>
            <person name="Arakawa K."/>
        </authorList>
    </citation>
    <scope>NUCLEOTIDE SEQUENCE</scope>
</reference>
<dbReference type="AlphaFoldDB" id="A0A8X6FKP8"/>
<evidence type="ECO:0000313" key="3">
    <source>
        <dbReference type="Proteomes" id="UP000887116"/>
    </source>
</evidence>
<evidence type="ECO:0000313" key="2">
    <source>
        <dbReference type="EMBL" id="GFQ82317.1"/>
    </source>
</evidence>
<comment type="caution">
    <text evidence="2">The sequence shown here is derived from an EMBL/GenBank/DDBJ whole genome shotgun (WGS) entry which is preliminary data.</text>
</comment>
<name>A0A8X6FKP8_TRICU</name>
<organism evidence="2 3">
    <name type="scientific">Trichonephila clavata</name>
    <name type="common">Joro spider</name>
    <name type="synonym">Nephila clavata</name>
    <dbReference type="NCBI Taxonomy" id="2740835"/>
    <lineage>
        <taxon>Eukaryota</taxon>
        <taxon>Metazoa</taxon>
        <taxon>Ecdysozoa</taxon>
        <taxon>Arthropoda</taxon>
        <taxon>Chelicerata</taxon>
        <taxon>Arachnida</taxon>
        <taxon>Araneae</taxon>
        <taxon>Araneomorphae</taxon>
        <taxon>Entelegynae</taxon>
        <taxon>Araneoidea</taxon>
        <taxon>Nephilidae</taxon>
        <taxon>Trichonephila</taxon>
    </lineage>
</organism>
<proteinExistence type="predicted"/>
<evidence type="ECO:0000259" key="1">
    <source>
        <dbReference type="Pfam" id="PF13976"/>
    </source>
</evidence>
<gene>
    <name evidence="2" type="primary">GIP_203</name>
    <name evidence="2" type="ORF">TNCT_460781</name>
</gene>
<accession>A0A8X6FKP8</accession>
<dbReference type="Proteomes" id="UP000887116">
    <property type="component" value="Unassembled WGS sequence"/>
</dbReference>
<dbReference type="Pfam" id="PF13976">
    <property type="entry name" value="gag_pre-integrs"/>
    <property type="match status" value="1"/>
</dbReference>
<protein>
    <submittedName>
        <fullName evidence="2">Copia protein</fullName>
    </submittedName>
</protein>
<dbReference type="EMBL" id="BMAO01022504">
    <property type="protein sequence ID" value="GFQ82317.1"/>
    <property type="molecule type" value="Genomic_DNA"/>
</dbReference>
<dbReference type="InterPro" id="IPR025724">
    <property type="entry name" value="GAG-pre-integrase_dom"/>
</dbReference>
<feature type="domain" description="GAG-pre-integrase" evidence="1">
    <location>
        <begin position="19"/>
        <end position="74"/>
    </location>
</feature>
<sequence>MTVAVGGVTCEFKGTGTVSMLFQNEVNDLRAWHSRMCHINKRYIIQTSKNTAVKVLPKLEYADLKCEPCKIAKSRRKSFKPIGKVRSSKTLELLHMDLCGLLPDVSIVKRFLVRQEKKYTFQTGEL</sequence>